<protein>
    <submittedName>
        <fullName evidence="2">Glycosyltransferase involved in cell wall bisynthesis</fullName>
    </submittedName>
</protein>
<dbReference type="Gene3D" id="3.40.50.2000">
    <property type="entry name" value="Glycogen Phosphorylase B"/>
    <property type="match status" value="2"/>
</dbReference>
<dbReference type="EMBL" id="LT629750">
    <property type="protein sequence ID" value="SDT58365.1"/>
    <property type="molecule type" value="Genomic_DNA"/>
</dbReference>
<dbReference type="InterPro" id="IPR001296">
    <property type="entry name" value="Glyco_trans_1"/>
</dbReference>
<keyword evidence="3" id="KW-1185">Reference proteome</keyword>
<gene>
    <name evidence="2" type="ORF">SAMN05444158_7248</name>
</gene>
<dbReference type="AlphaFoldDB" id="A0A1H2BJC5"/>
<feature type="domain" description="Glycosyl transferase family 1" evidence="1">
    <location>
        <begin position="209"/>
        <end position="356"/>
    </location>
</feature>
<dbReference type="GO" id="GO:0016757">
    <property type="term" value="F:glycosyltransferase activity"/>
    <property type="evidence" value="ECO:0007669"/>
    <property type="project" value="InterPro"/>
</dbReference>
<dbReference type="Pfam" id="PF00534">
    <property type="entry name" value="Glycos_transf_1"/>
    <property type="match status" value="1"/>
</dbReference>
<accession>A0A1H2BJC5</accession>
<dbReference type="SUPFAM" id="SSF53756">
    <property type="entry name" value="UDP-Glycosyltransferase/glycogen phosphorylase"/>
    <property type="match status" value="1"/>
</dbReference>
<reference evidence="3" key="1">
    <citation type="submission" date="2016-10" db="EMBL/GenBank/DDBJ databases">
        <authorList>
            <person name="Varghese N."/>
            <person name="Submissions S."/>
        </authorList>
    </citation>
    <scope>NUCLEOTIDE SEQUENCE [LARGE SCALE GENOMIC DNA]</scope>
    <source>
        <strain evidence="3">GAS369</strain>
    </source>
</reference>
<dbReference type="Proteomes" id="UP000243904">
    <property type="component" value="Chromosome I"/>
</dbReference>
<sequence length="393" mass="44233">MNVAMLLSCSSFEGFFGWIQGQSRQSYLESYRNDWAWYYARGLLENSINPTLYIPALREAGKYPTDVGVPVRFLPLDRWYGLFEQVWLKRLSRTTRWSLYAEERINTVAFMRSLREALVQDNIDLLYVQEYWSGRFDHIVNAVSVPVTGADHGGVSDRVVKLFKPRAFEKAALCYGQTENECRIIEKYGGRSRLQPNGCDVSQFFPDPAAQRGKTVLTVTRLTNKQKRTSDLIRAMAELPDEWSLDIVGTGPDRPMLERLAADLNLSSRVRFHGFVGRAEVRDFLRRCGVYAMPSANEAVALAALEAMACGAAVVLSRIRAFEQLVTDGTNGRLVPVGDVKGLAAGIMSAWEQRESLGQAASETVRTHYNTRALYSQLADSLRQSVQQNGVHR</sequence>
<evidence type="ECO:0000259" key="1">
    <source>
        <dbReference type="Pfam" id="PF00534"/>
    </source>
</evidence>
<evidence type="ECO:0000313" key="2">
    <source>
        <dbReference type="EMBL" id="SDT58365.1"/>
    </source>
</evidence>
<dbReference type="PANTHER" id="PTHR12526">
    <property type="entry name" value="GLYCOSYLTRANSFERASE"/>
    <property type="match status" value="1"/>
</dbReference>
<proteinExistence type="predicted"/>
<evidence type="ECO:0000313" key="3">
    <source>
        <dbReference type="Proteomes" id="UP000243904"/>
    </source>
</evidence>
<dbReference type="RefSeq" id="WP_146690723.1">
    <property type="nucleotide sequence ID" value="NZ_LT629750.1"/>
</dbReference>
<organism evidence="2 3">
    <name type="scientific">Bradyrhizobium canariense</name>
    <dbReference type="NCBI Taxonomy" id="255045"/>
    <lineage>
        <taxon>Bacteria</taxon>
        <taxon>Pseudomonadati</taxon>
        <taxon>Pseudomonadota</taxon>
        <taxon>Alphaproteobacteria</taxon>
        <taxon>Hyphomicrobiales</taxon>
        <taxon>Nitrobacteraceae</taxon>
        <taxon>Bradyrhizobium</taxon>
    </lineage>
</organism>
<dbReference type="CDD" id="cd03801">
    <property type="entry name" value="GT4_PimA-like"/>
    <property type="match status" value="1"/>
</dbReference>
<keyword evidence="2" id="KW-0808">Transferase</keyword>
<name>A0A1H2BJC5_9BRAD</name>